<protein>
    <submittedName>
        <fullName evidence="1">Uncharacterized protein</fullName>
    </submittedName>
</protein>
<evidence type="ECO:0000313" key="2">
    <source>
        <dbReference type="Proteomes" id="UP000479000"/>
    </source>
</evidence>
<gene>
    <name evidence="1" type="ORF">NTEN_LOCUS17939</name>
</gene>
<reference evidence="1 2" key="1">
    <citation type="submission" date="2020-02" db="EMBL/GenBank/DDBJ databases">
        <authorList>
            <person name="Ferguson B K."/>
        </authorList>
    </citation>
    <scope>NUCLEOTIDE SEQUENCE [LARGE SCALE GENOMIC DNA]</scope>
</reference>
<evidence type="ECO:0000313" key="1">
    <source>
        <dbReference type="EMBL" id="CAB0013328.1"/>
    </source>
</evidence>
<accession>A0A6H5H9P2</accession>
<dbReference type="AlphaFoldDB" id="A0A6H5H9P2"/>
<name>A0A6H5H9P2_9HEMI</name>
<dbReference type="EMBL" id="CADCXU010026533">
    <property type="protein sequence ID" value="CAB0013328.1"/>
    <property type="molecule type" value="Genomic_DNA"/>
</dbReference>
<organism evidence="1 2">
    <name type="scientific">Nesidiocoris tenuis</name>
    <dbReference type="NCBI Taxonomy" id="355587"/>
    <lineage>
        <taxon>Eukaryota</taxon>
        <taxon>Metazoa</taxon>
        <taxon>Ecdysozoa</taxon>
        <taxon>Arthropoda</taxon>
        <taxon>Hexapoda</taxon>
        <taxon>Insecta</taxon>
        <taxon>Pterygota</taxon>
        <taxon>Neoptera</taxon>
        <taxon>Paraneoptera</taxon>
        <taxon>Hemiptera</taxon>
        <taxon>Heteroptera</taxon>
        <taxon>Panheteroptera</taxon>
        <taxon>Cimicomorpha</taxon>
        <taxon>Miridae</taxon>
        <taxon>Dicyphina</taxon>
        <taxon>Nesidiocoris</taxon>
    </lineage>
</organism>
<proteinExistence type="predicted"/>
<sequence length="143" mass="15333">MPPHAQVIRRVLRQVPGQQPIPQAEPAAAIIPSAAEATAPPPDVANQAAIRPIKEIESTPFSDLGLLILLICGFCIRRCFKKRRAGKDGKKGKGIVDLKSVQLLGSAYKEKASKSCPSWKRIQGVPISHSCISKGCSFTTVHG</sequence>
<keyword evidence="2" id="KW-1185">Reference proteome</keyword>
<dbReference type="Proteomes" id="UP000479000">
    <property type="component" value="Unassembled WGS sequence"/>
</dbReference>